<dbReference type="InterPro" id="IPR050276">
    <property type="entry name" value="MshD_Acetyltransferase"/>
</dbReference>
<dbReference type="PANTHER" id="PTHR43617">
    <property type="entry name" value="L-AMINO ACID N-ACETYLTRANSFERASE"/>
    <property type="match status" value="1"/>
</dbReference>
<feature type="domain" description="N-acetyltransferase" evidence="1">
    <location>
        <begin position="1"/>
        <end position="147"/>
    </location>
</feature>
<protein>
    <submittedName>
        <fullName evidence="2">Putative acetyltransferase</fullName>
    </submittedName>
</protein>
<evidence type="ECO:0000259" key="1">
    <source>
        <dbReference type="PROSITE" id="PS51186"/>
    </source>
</evidence>
<dbReference type="RefSeq" id="WP_076528619.1">
    <property type="nucleotide sequence ID" value="NZ_BMEH01000001.1"/>
</dbReference>
<gene>
    <name evidence="2" type="ORF">SAMN05421774_101669</name>
</gene>
<dbReference type="AlphaFoldDB" id="A0A1N7KTL6"/>
<dbReference type="OrthoDB" id="9797178at2"/>
<dbReference type="EMBL" id="FTOT01000001">
    <property type="protein sequence ID" value="SIS64891.1"/>
    <property type="molecule type" value="Genomic_DNA"/>
</dbReference>
<evidence type="ECO:0000313" key="2">
    <source>
        <dbReference type="EMBL" id="SIS64891.1"/>
    </source>
</evidence>
<sequence length="164" mass="17267">MHIRPEQETDISALRALISAAFATARHASGTEAQIVDALRTTGQLHLSLVAQAEGAVVGHVAFSPVWIEGHAPGWFGLGPVAVLPTHQGRGIGSALIRQGVSMLRNQGAAGCVVLGDPAYYRRFGFVQGALWYPGAPEGCFMQQPFRTTAPDGRVTYAPAFGSA</sequence>
<keyword evidence="3" id="KW-1185">Reference proteome</keyword>
<dbReference type="GO" id="GO:0016747">
    <property type="term" value="F:acyltransferase activity, transferring groups other than amino-acyl groups"/>
    <property type="evidence" value="ECO:0007669"/>
    <property type="project" value="InterPro"/>
</dbReference>
<name>A0A1N7KTL6_9RHOB</name>
<accession>A0A1N7KTL6</accession>
<dbReference type="InterPro" id="IPR016181">
    <property type="entry name" value="Acyl_CoA_acyltransferase"/>
</dbReference>
<organism evidence="2 3">
    <name type="scientific">Gemmobacter megaterium</name>
    <dbReference type="NCBI Taxonomy" id="1086013"/>
    <lineage>
        <taxon>Bacteria</taxon>
        <taxon>Pseudomonadati</taxon>
        <taxon>Pseudomonadota</taxon>
        <taxon>Alphaproteobacteria</taxon>
        <taxon>Rhodobacterales</taxon>
        <taxon>Paracoccaceae</taxon>
        <taxon>Gemmobacter</taxon>
    </lineage>
</organism>
<dbReference type="PANTHER" id="PTHR43617:SF2">
    <property type="entry name" value="UPF0039 PROTEIN SLL0451"/>
    <property type="match status" value="1"/>
</dbReference>
<dbReference type="CDD" id="cd04301">
    <property type="entry name" value="NAT_SF"/>
    <property type="match status" value="1"/>
</dbReference>
<dbReference type="STRING" id="1086013.SAMN05421774_101669"/>
<dbReference type="PROSITE" id="PS51186">
    <property type="entry name" value="GNAT"/>
    <property type="match status" value="1"/>
</dbReference>
<dbReference type="Gene3D" id="3.40.630.30">
    <property type="match status" value="1"/>
</dbReference>
<dbReference type="Pfam" id="PF00583">
    <property type="entry name" value="Acetyltransf_1"/>
    <property type="match status" value="1"/>
</dbReference>
<dbReference type="Proteomes" id="UP000186141">
    <property type="component" value="Unassembled WGS sequence"/>
</dbReference>
<dbReference type="SUPFAM" id="SSF55729">
    <property type="entry name" value="Acyl-CoA N-acyltransferases (Nat)"/>
    <property type="match status" value="1"/>
</dbReference>
<evidence type="ECO:0000313" key="3">
    <source>
        <dbReference type="Proteomes" id="UP000186141"/>
    </source>
</evidence>
<keyword evidence="2" id="KW-0808">Transferase</keyword>
<proteinExistence type="predicted"/>
<dbReference type="InterPro" id="IPR000182">
    <property type="entry name" value="GNAT_dom"/>
</dbReference>
<reference evidence="2 3" key="1">
    <citation type="submission" date="2017-01" db="EMBL/GenBank/DDBJ databases">
        <authorList>
            <person name="Mah S.A."/>
            <person name="Swanson W.J."/>
            <person name="Moy G.W."/>
            <person name="Vacquier V.D."/>
        </authorList>
    </citation>
    <scope>NUCLEOTIDE SEQUENCE [LARGE SCALE GENOMIC DNA]</scope>
    <source>
        <strain evidence="2 3">DSM 26375</strain>
    </source>
</reference>